<evidence type="ECO:0000256" key="11">
    <source>
        <dbReference type="ARBA" id="ARBA00035025"/>
    </source>
</evidence>
<keyword evidence="5" id="KW-0808">Transferase</keyword>
<evidence type="ECO:0000256" key="12">
    <source>
        <dbReference type="ARBA" id="ARBA00048418"/>
    </source>
</evidence>
<dbReference type="InterPro" id="IPR038546">
    <property type="entry name" value="Hen1_N_sf"/>
</dbReference>
<keyword evidence="7" id="KW-0479">Metal-binding</keyword>
<keyword evidence="6" id="KW-0949">S-adenosyl-L-methionine</keyword>
<dbReference type="EC" id="2.1.1.386" evidence="11"/>
<comment type="cofactor">
    <cofactor evidence="1">
        <name>Mg(2+)</name>
        <dbReference type="ChEBI" id="CHEBI:18420"/>
    </cofactor>
</comment>
<dbReference type="PANTHER" id="PTHR21404">
    <property type="entry name" value="HEN1"/>
    <property type="match status" value="1"/>
</dbReference>
<dbReference type="InterPro" id="IPR024026">
    <property type="entry name" value="3'-RNA_MeTfrase_Hen1_bac"/>
</dbReference>
<dbReference type="Gene3D" id="3.30.1610.20">
    <property type="entry name" value="Hen1, N-terminal domain"/>
    <property type="match status" value="1"/>
</dbReference>
<protein>
    <recommendedName>
        <fullName evidence="3">Small RNA 2'-O-methyltransferase</fullName>
        <ecNumber evidence="11">2.1.1.386</ecNumber>
    </recommendedName>
</protein>
<evidence type="ECO:0000256" key="6">
    <source>
        <dbReference type="ARBA" id="ARBA00022691"/>
    </source>
</evidence>
<comment type="caution">
    <text evidence="15">The sequence shown here is derived from an EMBL/GenBank/DDBJ whole genome shotgun (WGS) entry which is preliminary data.</text>
</comment>
<dbReference type="PANTHER" id="PTHR21404:SF3">
    <property type="entry name" value="SMALL RNA 2'-O-METHYLTRANSFERASE"/>
    <property type="match status" value="1"/>
</dbReference>
<evidence type="ECO:0000256" key="4">
    <source>
        <dbReference type="ARBA" id="ARBA00022603"/>
    </source>
</evidence>
<dbReference type="InterPro" id="IPR013217">
    <property type="entry name" value="Methyltransf_12"/>
</dbReference>
<keyword evidence="9" id="KW-0694">RNA-binding</keyword>
<evidence type="ECO:0000256" key="8">
    <source>
        <dbReference type="ARBA" id="ARBA00022842"/>
    </source>
</evidence>
<organism evidence="15 16">
    <name type="scientific">Pseudonocardia humida</name>
    <dbReference type="NCBI Taxonomy" id="2800819"/>
    <lineage>
        <taxon>Bacteria</taxon>
        <taxon>Bacillati</taxon>
        <taxon>Actinomycetota</taxon>
        <taxon>Actinomycetes</taxon>
        <taxon>Pseudonocardiales</taxon>
        <taxon>Pseudonocardiaceae</taxon>
        <taxon>Pseudonocardia</taxon>
    </lineage>
</organism>
<dbReference type="Pfam" id="PF12623">
    <property type="entry name" value="Hen1_L"/>
    <property type="match status" value="1"/>
</dbReference>
<dbReference type="EMBL" id="JAGSOV010000078">
    <property type="protein sequence ID" value="MCO1660200.1"/>
    <property type="molecule type" value="Genomic_DNA"/>
</dbReference>
<dbReference type="Gene3D" id="3.40.50.150">
    <property type="entry name" value="Vaccinia Virus protein VP39"/>
    <property type="match status" value="1"/>
</dbReference>
<evidence type="ECO:0000259" key="14">
    <source>
        <dbReference type="Pfam" id="PF12623"/>
    </source>
</evidence>
<dbReference type="NCBIfam" id="TIGR04074">
    <property type="entry name" value="bacter_Hen1"/>
    <property type="match status" value="1"/>
</dbReference>
<keyword evidence="10" id="KW-0943">RNA-mediated gene silencing</keyword>
<feature type="domain" description="Hen1 N-terminal" evidence="14">
    <location>
        <begin position="1"/>
        <end position="244"/>
    </location>
</feature>
<reference evidence="15" key="1">
    <citation type="submission" date="2021-04" db="EMBL/GenBank/DDBJ databases">
        <title>Pseudonocardia sp. nov., isolated from sandy soil of mangrove forest.</title>
        <authorList>
            <person name="Zan Z."/>
            <person name="Huang R."/>
            <person name="Liu W."/>
        </authorList>
    </citation>
    <scope>NUCLEOTIDE SEQUENCE</scope>
    <source>
        <strain evidence="15">S2-4</strain>
    </source>
</reference>
<evidence type="ECO:0000256" key="1">
    <source>
        <dbReference type="ARBA" id="ARBA00001946"/>
    </source>
</evidence>
<evidence type="ECO:0000256" key="7">
    <source>
        <dbReference type="ARBA" id="ARBA00022723"/>
    </source>
</evidence>
<comment type="similarity">
    <text evidence="2">Belongs to the methyltransferase superfamily. HEN1 family.</text>
</comment>
<dbReference type="CDD" id="cd02440">
    <property type="entry name" value="AdoMet_MTases"/>
    <property type="match status" value="1"/>
</dbReference>
<evidence type="ECO:0000256" key="9">
    <source>
        <dbReference type="ARBA" id="ARBA00022884"/>
    </source>
</evidence>
<accession>A0ABT1AB94</accession>
<evidence type="ECO:0000313" key="16">
    <source>
        <dbReference type="Proteomes" id="UP001165283"/>
    </source>
</evidence>
<dbReference type="InterPro" id="IPR024740">
    <property type="entry name" value="Hen1_N"/>
</dbReference>
<proteinExistence type="inferred from homology"/>
<gene>
    <name evidence="15" type="ORF">KDL28_34585</name>
</gene>
<dbReference type="Proteomes" id="UP001165283">
    <property type="component" value="Unassembled WGS sequence"/>
</dbReference>
<evidence type="ECO:0000313" key="15">
    <source>
        <dbReference type="EMBL" id="MCO1660200.1"/>
    </source>
</evidence>
<sequence>MFLTISLTGSPGTDATDLGFLLHKHPERPQSQSLAVGTAHVFYPEATARRCTAALLLEVDPVGLVRGRRRGDAFALGNYVNDRPYAASSLLAVALGRVFRTAMGGRCDARPELVGRALPLEVRVPALPCPGGPEAAREYFAPLGWRVSAGAVPLDATVPEWGESRYVDLTLTGEVRLADALSHLYVLLPALDGAKHYWVGPDEVDKLVRAGSGWLGAHPHRGRITRRYLDRRESLTRAALARLAEVDDLEPEALDDAVPADEAVEAVQRRVPLARLRRAAVLEVLRAAGARRVADLGCGSGALVAELLAEPAFTDVVAVDVSARALEVAARTLRLDRMGPRQRDRLRIFQSSLVYRDERLAGLDAAVLVEVVEHVDPSRLGALERCVFGSAAPGTVVVTTPNVEYNVRYETPAPGRFRHADHRFEWTRAEFAAWGARVAERYGYTVRLLPVGEVDPEVGSPTQLAVFTRTTTEEEVA</sequence>
<dbReference type="InterPro" id="IPR026610">
    <property type="entry name" value="Hen1"/>
</dbReference>
<evidence type="ECO:0000259" key="13">
    <source>
        <dbReference type="Pfam" id="PF08242"/>
    </source>
</evidence>
<dbReference type="InterPro" id="IPR029063">
    <property type="entry name" value="SAM-dependent_MTases_sf"/>
</dbReference>
<keyword evidence="16" id="KW-1185">Reference proteome</keyword>
<keyword evidence="8" id="KW-0460">Magnesium</keyword>
<dbReference type="Pfam" id="PF08242">
    <property type="entry name" value="Methyltransf_12"/>
    <property type="match status" value="1"/>
</dbReference>
<dbReference type="RefSeq" id="WP_252445558.1">
    <property type="nucleotide sequence ID" value="NZ_JAGSOV010000078.1"/>
</dbReference>
<comment type="catalytic activity">
    <reaction evidence="12">
        <text>small RNA 3'-end nucleotide + S-adenosyl-L-methionine = small RNA 3'-end 2'-O-methylnucleotide + S-adenosyl-L-homocysteine + H(+)</text>
        <dbReference type="Rhea" id="RHEA:37887"/>
        <dbReference type="Rhea" id="RHEA-COMP:10415"/>
        <dbReference type="Rhea" id="RHEA-COMP:10416"/>
        <dbReference type="ChEBI" id="CHEBI:15378"/>
        <dbReference type="ChEBI" id="CHEBI:57856"/>
        <dbReference type="ChEBI" id="CHEBI:59789"/>
        <dbReference type="ChEBI" id="CHEBI:74896"/>
        <dbReference type="ChEBI" id="CHEBI:74898"/>
        <dbReference type="EC" id="2.1.1.386"/>
    </reaction>
</comment>
<feature type="domain" description="Methyltransferase type 12" evidence="13">
    <location>
        <begin position="295"/>
        <end position="393"/>
    </location>
</feature>
<evidence type="ECO:0000256" key="10">
    <source>
        <dbReference type="ARBA" id="ARBA00023158"/>
    </source>
</evidence>
<evidence type="ECO:0000256" key="2">
    <source>
        <dbReference type="ARBA" id="ARBA00009026"/>
    </source>
</evidence>
<keyword evidence="4" id="KW-0489">Methyltransferase</keyword>
<name>A0ABT1AB94_9PSEU</name>
<dbReference type="SUPFAM" id="SSF53335">
    <property type="entry name" value="S-adenosyl-L-methionine-dependent methyltransferases"/>
    <property type="match status" value="1"/>
</dbReference>
<evidence type="ECO:0000256" key="5">
    <source>
        <dbReference type="ARBA" id="ARBA00022679"/>
    </source>
</evidence>
<evidence type="ECO:0000256" key="3">
    <source>
        <dbReference type="ARBA" id="ARBA00021330"/>
    </source>
</evidence>